<dbReference type="PROSITE" id="PS50005">
    <property type="entry name" value="TPR"/>
    <property type="match status" value="1"/>
</dbReference>
<feature type="domain" description="Glycosyltransferase 2-like" evidence="2">
    <location>
        <begin position="3"/>
        <end position="137"/>
    </location>
</feature>
<dbReference type="EMBL" id="QRID01000032">
    <property type="protein sequence ID" value="RHG24524.1"/>
    <property type="molecule type" value="Genomic_DNA"/>
</dbReference>
<dbReference type="InterPro" id="IPR001173">
    <property type="entry name" value="Glyco_trans_2-like"/>
</dbReference>
<dbReference type="SUPFAM" id="SSF53448">
    <property type="entry name" value="Nucleotide-diphospho-sugar transferases"/>
    <property type="match status" value="1"/>
</dbReference>
<dbReference type="SMART" id="SM00028">
    <property type="entry name" value="TPR"/>
    <property type="match status" value="3"/>
</dbReference>
<dbReference type="InterPro" id="IPR029044">
    <property type="entry name" value="Nucleotide-diphossugar_trans"/>
</dbReference>
<keyword evidence="3" id="KW-0808">Transferase</keyword>
<dbReference type="SUPFAM" id="SSF48452">
    <property type="entry name" value="TPR-like"/>
    <property type="match status" value="1"/>
</dbReference>
<dbReference type="PANTHER" id="PTHR43630">
    <property type="entry name" value="POLY-BETA-1,6-N-ACETYL-D-GLUCOSAMINE SYNTHASE"/>
    <property type="match status" value="1"/>
</dbReference>
<reference evidence="3 4" key="1">
    <citation type="submission" date="2018-08" db="EMBL/GenBank/DDBJ databases">
        <title>A genome reference for cultivated species of the human gut microbiota.</title>
        <authorList>
            <person name="Zou Y."/>
            <person name="Xue W."/>
            <person name="Luo G."/>
        </authorList>
    </citation>
    <scope>NUCLEOTIDE SEQUENCE [LARGE SCALE GENOMIC DNA]</scope>
    <source>
        <strain evidence="3 4">AM22-21LB</strain>
    </source>
</reference>
<accession>A0A414SSX2</accession>
<dbReference type="AlphaFoldDB" id="A0A414SSX2"/>
<evidence type="ECO:0000313" key="3">
    <source>
        <dbReference type="EMBL" id="RHG24524.1"/>
    </source>
</evidence>
<proteinExistence type="predicted"/>
<gene>
    <name evidence="3" type="ORF">DW264_18195</name>
</gene>
<sequence>MLSVCIITKNEEHNIERCLKSFQNTGFELIVADTGSTDQTKKIAAEYTDHIYDFPWCDDFSAAKNFAVLKAAYPYVMVIDSDEYLQKIDMPELEKLIVAHTGEVGRIQRINIISGKDGKQENKEWINRIFSKEKFHYTGRIHEQVTAYDEKEYLTYKAPVVIGHTGYDLPQAERKKKALRNIHLLEQELKSLGWDANAHADELEQNIKHSKSQKIMPTQNIADLKKMEQIPYLLYQLGKSYYMAEDYNEACFWFAHGLSYDLEPKLEYVIDMVETYGYALINSGRAGEALFFENIYEEFGNSADFQFLMGLIYMNNAMFDAAVGEFLKAVKHRDCRMAGVNSYAAYYNVGVIYECLEKISEAKYYYQKCGNYEPAKKRLKLINS</sequence>
<dbReference type="CDD" id="cd02511">
    <property type="entry name" value="Beta4Glucosyltransferase"/>
    <property type="match status" value="1"/>
</dbReference>
<protein>
    <submittedName>
        <fullName evidence="3">Glycosyltransferase family 2 protein</fullName>
    </submittedName>
</protein>
<dbReference type="Proteomes" id="UP000284051">
    <property type="component" value="Unassembled WGS sequence"/>
</dbReference>
<dbReference type="Gene3D" id="1.25.40.10">
    <property type="entry name" value="Tetratricopeptide repeat domain"/>
    <property type="match status" value="1"/>
</dbReference>
<dbReference type="GO" id="GO:0016740">
    <property type="term" value="F:transferase activity"/>
    <property type="evidence" value="ECO:0007669"/>
    <property type="project" value="UniProtKB-KW"/>
</dbReference>
<keyword evidence="1" id="KW-0802">TPR repeat</keyword>
<dbReference type="InterPro" id="IPR019734">
    <property type="entry name" value="TPR_rpt"/>
</dbReference>
<evidence type="ECO:0000256" key="1">
    <source>
        <dbReference type="PROSITE-ProRule" id="PRU00339"/>
    </source>
</evidence>
<dbReference type="InterPro" id="IPR011990">
    <property type="entry name" value="TPR-like_helical_dom_sf"/>
</dbReference>
<dbReference type="Pfam" id="PF00535">
    <property type="entry name" value="Glycos_transf_2"/>
    <property type="match status" value="1"/>
</dbReference>
<organism evidence="3 4">
    <name type="scientific">Roseburia intestinalis</name>
    <dbReference type="NCBI Taxonomy" id="166486"/>
    <lineage>
        <taxon>Bacteria</taxon>
        <taxon>Bacillati</taxon>
        <taxon>Bacillota</taxon>
        <taxon>Clostridia</taxon>
        <taxon>Lachnospirales</taxon>
        <taxon>Lachnospiraceae</taxon>
        <taxon>Roseburia</taxon>
    </lineage>
</organism>
<dbReference type="PANTHER" id="PTHR43630:SF2">
    <property type="entry name" value="GLYCOSYLTRANSFERASE"/>
    <property type="match status" value="1"/>
</dbReference>
<evidence type="ECO:0000259" key="2">
    <source>
        <dbReference type="Pfam" id="PF00535"/>
    </source>
</evidence>
<dbReference type="RefSeq" id="WP_118772982.1">
    <property type="nucleotide sequence ID" value="NZ_QRID01000032.1"/>
</dbReference>
<dbReference type="Gene3D" id="3.90.550.10">
    <property type="entry name" value="Spore Coat Polysaccharide Biosynthesis Protein SpsA, Chain A"/>
    <property type="match status" value="1"/>
</dbReference>
<feature type="repeat" description="TPR" evidence="1">
    <location>
        <begin position="343"/>
        <end position="376"/>
    </location>
</feature>
<comment type="caution">
    <text evidence="3">The sequence shown here is derived from an EMBL/GenBank/DDBJ whole genome shotgun (WGS) entry which is preliminary data.</text>
</comment>
<evidence type="ECO:0000313" key="4">
    <source>
        <dbReference type="Proteomes" id="UP000284051"/>
    </source>
</evidence>
<name>A0A414SSX2_9FIRM</name>